<feature type="compositionally biased region" description="Low complexity" evidence="1">
    <location>
        <begin position="85"/>
        <end position="98"/>
    </location>
</feature>
<keyword evidence="3" id="KW-1185">Reference proteome</keyword>
<dbReference type="EMBL" id="JAHYIQ010000019">
    <property type="protein sequence ID" value="KAK1124158.1"/>
    <property type="molecule type" value="Genomic_DNA"/>
</dbReference>
<organism evidence="2 3">
    <name type="scientific">Melipona bicolor</name>
    <dbReference type="NCBI Taxonomy" id="60889"/>
    <lineage>
        <taxon>Eukaryota</taxon>
        <taxon>Metazoa</taxon>
        <taxon>Ecdysozoa</taxon>
        <taxon>Arthropoda</taxon>
        <taxon>Hexapoda</taxon>
        <taxon>Insecta</taxon>
        <taxon>Pterygota</taxon>
        <taxon>Neoptera</taxon>
        <taxon>Endopterygota</taxon>
        <taxon>Hymenoptera</taxon>
        <taxon>Apocrita</taxon>
        <taxon>Aculeata</taxon>
        <taxon>Apoidea</taxon>
        <taxon>Anthophila</taxon>
        <taxon>Apidae</taxon>
        <taxon>Melipona</taxon>
    </lineage>
</organism>
<evidence type="ECO:0000313" key="3">
    <source>
        <dbReference type="Proteomes" id="UP001177670"/>
    </source>
</evidence>
<sequence>MMEAKCKHRRKDLFDNECILLFTSHHEVKKNPMDVGSGASDSEFCSYVSMNKLPKWITHAINQKERTVLQKNILHEVFKFEMANRSSSHRGTGSRGNRAQSATCSRWKSRPRVRREAPASEVQGVAFAVTPATPTGS</sequence>
<comment type="caution">
    <text evidence="2">The sequence shown here is derived from an EMBL/GenBank/DDBJ whole genome shotgun (WGS) entry which is preliminary data.</text>
</comment>
<feature type="region of interest" description="Disordered" evidence="1">
    <location>
        <begin position="84"/>
        <end position="137"/>
    </location>
</feature>
<evidence type="ECO:0000313" key="2">
    <source>
        <dbReference type="EMBL" id="KAK1124158.1"/>
    </source>
</evidence>
<dbReference type="AlphaFoldDB" id="A0AA40FS42"/>
<accession>A0AA40FS42</accession>
<dbReference type="Proteomes" id="UP001177670">
    <property type="component" value="Unassembled WGS sequence"/>
</dbReference>
<name>A0AA40FS42_9HYME</name>
<gene>
    <name evidence="2" type="ORF">K0M31_007182</name>
</gene>
<evidence type="ECO:0000256" key="1">
    <source>
        <dbReference type="SAM" id="MobiDB-lite"/>
    </source>
</evidence>
<proteinExistence type="predicted"/>
<protein>
    <submittedName>
        <fullName evidence="2">Uncharacterized protein</fullName>
    </submittedName>
</protein>
<reference evidence="2" key="1">
    <citation type="submission" date="2021-10" db="EMBL/GenBank/DDBJ databases">
        <title>Melipona bicolor Genome sequencing and assembly.</title>
        <authorList>
            <person name="Araujo N.S."/>
            <person name="Arias M.C."/>
        </authorList>
    </citation>
    <scope>NUCLEOTIDE SEQUENCE</scope>
    <source>
        <strain evidence="2">USP_2M_L1-L4_2017</strain>
        <tissue evidence="2">Whole body</tissue>
    </source>
</reference>